<keyword evidence="2" id="KW-0472">Membrane</keyword>
<dbReference type="InterPro" id="IPR059177">
    <property type="entry name" value="GH29D-like_dom"/>
</dbReference>
<feature type="domain" description="LTD" evidence="3">
    <location>
        <begin position="631"/>
        <end position="758"/>
    </location>
</feature>
<dbReference type="InterPro" id="IPR026876">
    <property type="entry name" value="Fn3_assoc_repeat"/>
</dbReference>
<dbReference type="EMBL" id="VSKL01000002">
    <property type="protein sequence ID" value="TYB73593.1"/>
    <property type="molecule type" value="Genomic_DNA"/>
</dbReference>
<dbReference type="Proteomes" id="UP000324358">
    <property type="component" value="Unassembled WGS sequence"/>
</dbReference>
<keyword evidence="1" id="KW-0732">Signal</keyword>
<dbReference type="NCBIfam" id="TIGR04183">
    <property type="entry name" value="Por_Secre_tail"/>
    <property type="match status" value="1"/>
</dbReference>
<evidence type="ECO:0000313" key="4">
    <source>
        <dbReference type="EMBL" id="TYB73593.1"/>
    </source>
</evidence>
<feature type="domain" description="LTD" evidence="3">
    <location>
        <begin position="780"/>
        <end position="910"/>
    </location>
</feature>
<accession>A0A5D0QWI5</accession>
<sequence length="1330" mass="146810">MINMKSALKTFNSAIYIKYIFYILFLFFSISIYSQEIMFSESRGFYESPFNLELTTNMIDGSIRYTIDGSIPSTTAGIPYNGMPIPINSTVVIRAIAYSTTEQSNIPTHTFLFLNDVLQQPATIVGWPNNSYNIGANGQQATHDYEMDPNVVNDPAYTDEIIPGLLSIPTMSIVMDQGDFWSMYDGEAGFDGSVEILYPNSGYPNEQFDTELESHSHLRLKRSMKLDINNSITSNLLRANPVIGNSATTNFTDTKFVLRAGNNRAWSRNWNPDRTAFARDEWYRASQIASSGIGMRGTFVHLYVNGLYWGLYNPVQRQDAGFMTSYFGGEIADWMTLNQNGVKSGDPTRFEYLTTTLVNQDMTIETNYTEAKEYIDVEKFIDYLIITWCMGVNDWPSNNFYGGNRNTPAEPFNYYAWDGEWSFDTSGNSNDGAWVHPYFRNNVAGVEPISKIWHSLRMNSDFMALFVDRVNSQFFNNGPLSDNASRERWAAITSFIASAVIGESARWGDGLEDGITRTRDDDWLPEVRRIDALMDGNADRFLNALRNEGYYPDLNPVIFNRPGGSVSASFELEMINPNASGTIYYTTDESDPRLPNGDISASAISYSSAIAIPQIDMLTVIARVKDGNEWSGSTIGSYAVLEMYINEFMASNATGITDESGAYEDWIEFYNAGILPVDIGGMYITDDLIDLTKWQIPQNAPAATTILAGGFLQVWADNQPEEGPLHMNIKLSGSGESIAISIQGNSVLETIDSYVFGIQNTDVSTGRYTDGQDNYVTFNNPTPGASNELGFISGIYINEFMASNINGITDEIGEYEDWIEIYNSNSLPVDIGGMYITDNLSNPLLHQIPSDNPGATTIPAGGFLILWADNEPLEGTLHVGFELSSSGESIGLSQVIGSSQQFIDSLTYTAQTDDISTGREPDGGAIIRTYFLPTPGASNIVPFITGLSINEVLASNSTSIVDNYGENDPWIEIYNLNSNPVNIGGLYVSNSEANLTLWQIPTTNSSVTTIPAGGFITLWADNQTSQGELHLPFILNVNGGTVLISDNIGGEVSIINSMIYQSQIANVSVGRYPDASQQYKSFNVPTPNDNNVLPLVTNIFINEFLAGNAITNVDDFGEFEDWVELYNAGTTAVDVGGLFLVDDLNDVSPFQIPTTSPSETTIAAGEFLLLWCDNQPSQGVLHMNIKLSGGGEQIGLLQINANDRHFVDSLTYLEQVDDVSEGRETDGEEPFVFFSTPTPNASNNGGTLSVLNLELDGAISLYPNPTTGLLYIKGDLKNVKQLEIYTILGKQVMQIKENFQEINIDTLPAAIYFLRLHSENGIMTFRLIKE</sequence>
<dbReference type="InterPro" id="IPR014867">
    <property type="entry name" value="Spore_coat_CotH_CotH2/3/7"/>
</dbReference>
<gene>
    <name evidence="4" type="ORF">ES675_08030</name>
</gene>
<dbReference type="Pfam" id="PF13287">
    <property type="entry name" value="Fn3_assoc"/>
    <property type="match status" value="1"/>
</dbReference>
<evidence type="ECO:0000313" key="5">
    <source>
        <dbReference type="Proteomes" id="UP000324358"/>
    </source>
</evidence>
<dbReference type="SUPFAM" id="SSF74853">
    <property type="entry name" value="Lamin A/C globular tail domain"/>
    <property type="match status" value="3"/>
</dbReference>
<protein>
    <submittedName>
        <fullName evidence="4">T9SS type A sorting domain-containing protein</fullName>
    </submittedName>
</protein>
<dbReference type="OrthoDB" id="8901262at2"/>
<keyword evidence="5" id="KW-1185">Reference proteome</keyword>
<evidence type="ECO:0000256" key="2">
    <source>
        <dbReference type="SAM" id="Phobius"/>
    </source>
</evidence>
<evidence type="ECO:0000256" key="1">
    <source>
        <dbReference type="ARBA" id="ARBA00022729"/>
    </source>
</evidence>
<evidence type="ECO:0000259" key="3">
    <source>
        <dbReference type="PROSITE" id="PS51841"/>
    </source>
</evidence>
<dbReference type="Pfam" id="PF13290">
    <property type="entry name" value="CHB_HEX_C_1"/>
    <property type="match status" value="1"/>
</dbReference>
<proteinExistence type="predicted"/>
<reference evidence="4 5" key="1">
    <citation type="submission" date="2019-08" db="EMBL/GenBank/DDBJ databases">
        <title>Genomes of Antarctic Bizionia species.</title>
        <authorList>
            <person name="Bowman J.P."/>
        </authorList>
    </citation>
    <scope>NUCLEOTIDE SEQUENCE [LARGE SCALE GENOMIC DNA]</scope>
    <source>
        <strain evidence="4 5">APA-1</strain>
    </source>
</reference>
<dbReference type="InterPro" id="IPR026444">
    <property type="entry name" value="Secre_tail"/>
</dbReference>
<dbReference type="PROSITE" id="PS51841">
    <property type="entry name" value="LTD"/>
    <property type="match status" value="4"/>
</dbReference>
<dbReference type="InterPro" id="IPR001322">
    <property type="entry name" value="Lamin_tail_dom"/>
</dbReference>
<dbReference type="Pfam" id="PF18962">
    <property type="entry name" value="Por_Secre_tail"/>
    <property type="match status" value="1"/>
</dbReference>
<name>A0A5D0QWI5_9FLAO</name>
<organism evidence="4 5">
    <name type="scientific">Bizionia algoritergicola</name>
    <dbReference type="NCBI Taxonomy" id="291187"/>
    <lineage>
        <taxon>Bacteria</taxon>
        <taxon>Pseudomonadati</taxon>
        <taxon>Bacteroidota</taxon>
        <taxon>Flavobacteriia</taxon>
        <taxon>Flavobacteriales</taxon>
        <taxon>Flavobacteriaceae</taxon>
        <taxon>Bizionia</taxon>
    </lineage>
</organism>
<dbReference type="InterPro" id="IPR036415">
    <property type="entry name" value="Lamin_tail_dom_sf"/>
</dbReference>
<feature type="domain" description="LTD" evidence="3">
    <location>
        <begin position="1084"/>
        <end position="1238"/>
    </location>
</feature>
<feature type="domain" description="LTD" evidence="3">
    <location>
        <begin position="934"/>
        <end position="1071"/>
    </location>
</feature>
<dbReference type="Pfam" id="PF08757">
    <property type="entry name" value="CotH"/>
    <property type="match status" value="1"/>
</dbReference>
<keyword evidence="2" id="KW-0812">Transmembrane</keyword>
<comment type="caution">
    <text evidence="4">The sequence shown here is derived from an EMBL/GenBank/DDBJ whole genome shotgun (WGS) entry which is preliminary data.</text>
</comment>
<dbReference type="Pfam" id="PF00932">
    <property type="entry name" value="LTD"/>
    <property type="match status" value="3"/>
</dbReference>
<keyword evidence="2" id="KW-1133">Transmembrane helix</keyword>
<feature type="transmembrane region" description="Helical" evidence="2">
    <location>
        <begin position="12"/>
        <end position="33"/>
    </location>
</feature>